<evidence type="ECO:0000256" key="3">
    <source>
        <dbReference type="ARBA" id="ARBA00022679"/>
    </source>
</evidence>
<feature type="transmembrane region" description="Helical" evidence="8">
    <location>
        <begin position="38"/>
        <end position="57"/>
    </location>
</feature>
<keyword evidence="3" id="KW-0808">Transferase</keyword>
<evidence type="ECO:0000259" key="9">
    <source>
        <dbReference type="Pfam" id="PF02397"/>
    </source>
</evidence>
<reference evidence="10 11" key="1">
    <citation type="journal article" date="2016" name="Int. J. Syst. Evol. Microbiol.">
        <title>Ensifer glycinis sp. nov., an novel rhizobial species associated with Glycine spp.</title>
        <authorList>
            <person name="Yan H."/>
            <person name="Yan J."/>
            <person name="Sui X.H."/>
            <person name="Wang E.T."/>
            <person name="Chen W.X."/>
            <person name="Zhang X.X."/>
            <person name="Chen W.F."/>
        </authorList>
    </citation>
    <scope>NUCLEOTIDE SEQUENCE [LARGE SCALE GENOMIC DNA]</scope>
    <source>
        <strain evidence="10 11">CCBAU 23380</strain>
    </source>
</reference>
<keyword evidence="5 8" id="KW-1133">Transmembrane helix</keyword>
<dbReference type="OrthoDB" id="9808602at2"/>
<dbReference type="PANTHER" id="PTHR30576:SF21">
    <property type="entry name" value="UDP-GLUCOSE:UNDECAPRENYL-PHOSPHATE GLUCOSE-1-PHOSPHATE TRANSFERASE"/>
    <property type="match status" value="1"/>
</dbReference>
<dbReference type="NCBIfam" id="TIGR03025">
    <property type="entry name" value="EPS_sugtrans"/>
    <property type="match status" value="1"/>
</dbReference>
<dbReference type="Pfam" id="PF13727">
    <property type="entry name" value="CoA_binding_3"/>
    <property type="match status" value="1"/>
</dbReference>
<feature type="transmembrane region" description="Helical" evidence="8">
    <location>
        <begin position="140"/>
        <end position="159"/>
    </location>
</feature>
<evidence type="ECO:0000256" key="7">
    <source>
        <dbReference type="ARBA" id="ARBA00023169"/>
    </source>
</evidence>
<proteinExistence type="inferred from homology"/>
<gene>
    <name evidence="10" type="ORF">AU381_10785</name>
</gene>
<dbReference type="STRING" id="1472378.AU381_10785"/>
<evidence type="ECO:0000313" key="11">
    <source>
        <dbReference type="Proteomes" id="UP000094025"/>
    </source>
</evidence>
<evidence type="ECO:0000256" key="2">
    <source>
        <dbReference type="ARBA" id="ARBA00006464"/>
    </source>
</evidence>
<protein>
    <recommendedName>
        <fullName evidence="9">Bacterial sugar transferase domain-containing protein</fullName>
    </recommendedName>
</protein>
<keyword evidence="6 8" id="KW-0472">Membrane</keyword>
<dbReference type="AlphaFoldDB" id="A0A178XZV7"/>
<evidence type="ECO:0000256" key="1">
    <source>
        <dbReference type="ARBA" id="ARBA00004141"/>
    </source>
</evidence>
<feature type="transmembrane region" description="Helical" evidence="8">
    <location>
        <begin position="307"/>
        <end position="330"/>
    </location>
</feature>
<dbReference type="InterPro" id="IPR003362">
    <property type="entry name" value="Bact_transf"/>
</dbReference>
<comment type="subcellular location">
    <subcellularLocation>
        <location evidence="1">Membrane</location>
        <topology evidence="1">Multi-pass membrane protein</topology>
    </subcellularLocation>
</comment>
<dbReference type="NCBIfam" id="TIGR03023">
    <property type="entry name" value="WcaJ_sugtrans"/>
    <property type="match status" value="1"/>
</dbReference>
<dbReference type="GO" id="GO:0000271">
    <property type="term" value="P:polysaccharide biosynthetic process"/>
    <property type="evidence" value="ECO:0007669"/>
    <property type="project" value="UniProtKB-KW"/>
</dbReference>
<dbReference type="InterPro" id="IPR017473">
    <property type="entry name" value="Undecaprenyl-P_gluc_Ptfrase"/>
</dbReference>
<dbReference type="GO" id="GO:0009242">
    <property type="term" value="P:colanic acid biosynthetic process"/>
    <property type="evidence" value="ECO:0007669"/>
    <property type="project" value="TreeGrafter"/>
</dbReference>
<dbReference type="EMBL" id="LPUX01000055">
    <property type="protein sequence ID" value="OAP40015.1"/>
    <property type="molecule type" value="Genomic_DNA"/>
</dbReference>
<dbReference type="PANTHER" id="PTHR30576">
    <property type="entry name" value="COLANIC BIOSYNTHESIS UDP-GLUCOSE LIPID CARRIER TRANSFERASE"/>
    <property type="match status" value="1"/>
</dbReference>
<comment type="caution">
    <text evidence="10">The sequence shown here is derived from an EMBL/GenBank/DDBJ whole genome shotgun (WGS) entry which is preliminary data.</text>
</comment>
<evidence type="ECO:0000256" key="5">
    <source>
        <dbReference type="ARBA" id="ARBA00022989"/>
    </source>
</evidence>
<keyword evidence="7" id="KW-0270">Exopolysaccharide synthesis</keyword>
<dbReference type="Proteomes" id="UP000094025">
    <property type="component" value="Unassembled WGS sequence"/>
</dbReference>
<sequence length="492" mass="54243">MNAALNEWNAMALLQEERPTAGATSNAPRWNVPVKASVLLQLFPLLEATSVVLLSMLSGMVFDLVSFGHFGEYGRNFGLGVVVAALFSTSAHARGLYPGSEPRWPASQIKEVVLIWTAVFLGLSVVALTLKVGDIFSREAVLLFFVAGLGGIIFARLGAKRLFASLTTSNVLAKPQVVIVAQSDVRSLSSVVQAIKASGSDVCQTITLPPASSEAAFLECMNKLVEHVRWRSVDEILLAANWADISLIEKITGHLCMVPIPVRLLPDDIVSSLLKRPFVNVGGTRAIELQRAPLTVSQLLRKRLFDLLLTSAALPFILPLLAVVAALVALESKGPVLFCQRRVGFNGRPFKIYKFRTMTILEDGAVVPQACRGDPRVTRIGRLLRRTSLDEIPQLWNVLKGDMSLIGPRPHALAHDSEYSQIISFYTARHKVKPGITGWAQINGWRGATPQVDMMIRRVEHDMWYVNNWSIWLDVKILLLTIPRVWTGRNAY</sequence>
<evidence type="ECO:0000256" key="8">
    <source>
        <dbReference type="SAM" id="Phobius"/>
    </source>
</evidence>
<keyword evidence="11" id="KW-1185">Reference proteome</keyword>
<keyword evidence="4 8" id="KW-0812">Transmembrane</keyword>
<evidence type="ECO:0000256" key="6">
    <source>
        <dbReference type="ARBA" id="ARBA00023136"/>
    </source>
</evidence>
<accession>A0A178XZV7</accession>
<dbReference type="InterPro" id="IPR017475">
    <property type="entry name" value="EPS_sugar_tfrase"/>
</dbReference>
<feature type="transmembrane region" description="Helical" evidence="8">
    <location>
        <begin position="109"/>
        <end position="128"/>
    </location>
</feature>
<dbReference type="Pfam" id="PF02397">
    <property type="entry name" value="Bac_transf"/>
    <property type="match status" value="1"/>
</dbReference>
<dbReference type="GO" id="GO:0016020">
    <property type="term" value="C:membrane"/>
    <property type="evidence" value="ECO:0007669"/>
    <property type="project" value="UniProtKB-SubCell"/>
</dbReference>
<feature type="domain" description="Bacterial sugar transferase" evidence="9">
    <location>
        <begin position="302"/>
        <end position="485"/>
    </location>
</feature>
<comment type="similarity">
    <text evidence="2">Belongs to the bacterial sugar transferase family.</text>
</comment>
<evidence type="ECO:0000256" key="4">
    <source>
        <dbReference type="ARBA" id="ARBA00022692"/>
    </source>
</evidence>
<evidence type="ECO:0000313" key="10">
    <source>
        <dbReference type="EMBL" id="OAP40015.1"/>
    </source>
</evidence>
<organism evidence="10 11">
    <name type="scientific">Sinorhizobium glycinis</name>
    <dbReference type="NCBI Taxonomy" id="1472378"/>
    <lineage>
        <taxon>Bacteria</taxon>
        <taxon>Pseudomonadati</taxon>
        <taxon>Pseudomonadota</taxon>
        <taxon>Alphaproteobacteria</taxon>
        <taxon>Hyphomicrobiales</taxon>
        <taxon>Rhizobiaceae</taxon>
        <taxon>Sinorhizobium/Ensifer group</taxon>
        <taxon>Sinorhizobium</taxon>
    </lineage>
</organism>
<dbReference type="GO" id="GO:0089702">
    <property type="term" value="F:undecaprenyl-phosphate glucose phosphotransferase activity"/>
    <property type="evidence" value="ECO:0007669"/>
    <property type="project" value="TreeGrafter"/>
</dbReference>
<name>A0A178XZV7_9HYPH</name>
<feature type="transmembrane region" description="Helical" evidence="8">
    <location>
        <begin position="77"/>
        <end position="97"/>
    </location>
</feature>